<gene>
    <name evidence="3" type="ORF">PHLCEN_2v7928</name>
</gene>
<accession>A0A2R6NV49</accession>
<name>A0A2R6NV49_9APHY</name>
<organism evidence="3 4">
    <name type="scientific">Hermanssonia centrifuga</name>
    <dbReference type="NCBI Taxonomy" id="98765"/>
    <lineage>
        <taxon>Eukaryota</taxon>
        <taxon>Fungi</taxon>
        <taxon>Dikarya</taxon>
        <taxon>Basidiomycota</taxon>
        <taxon>Agaricomycotina</taxon>
        <taxon>Agaricomycetes</taxon>
        <taxon>Polyporales</taxon>
        <taxon>Meruliaceae</taxon>
        <taxon>Hermanssonia</taxon>
    </lineage>
</organism>
<evidence type="ECO:0000313" key="4">
    <source>
        <dbReference type="Proteomes" id="UP000186601"/>
    </source>
</evidence>
<reference evidence="3 4" key="1">
    <citation type="submission" date="2018-02" db="EMBL/GenBank/DDBJ databases">
        <title>Genome sequence of the basidiomycete white-rot fungus Phlebia centrifuga.</title>
        <authorList>
            <person name="Granchi Z."/>
            <person name="Peng M."/>
            <person name="de Vries R.P."/>
            <person name="Hilden K."/>
            <person name="Makela M.R."/>
            <person name="Grigoriev I."/>
            <person name="Riley R."/>
        </authorList>
    </citation>
    <scope>NUCLEOTIDE SEQUENCE [LARGE SCALE GENOMIC DNA]</scope>
    <source>
        <strain evidence="3 4">FBCC195</strain>
    </source>
</reference>
<evidence type="ECO:0000313" key="3">
    <source>
        <dbReference type="EMBL" id="PSR77377.1"/>
    </source>
</evidence>
<feature type="compositionally biased region" description="Low complexity" evidence="2">
    <location>
        <begin position="10"/>
        <end position="29"/>
    </location>
</feature>
<dbReference type="OrthoDB" id="2804000at2759"/>
<keyword evidence="4" id="KW-1185">Reference proteome</keyword>
<evidence type="ECO:0000256" key="2">
    <source>
        <dbReference type="SAM" id="MobiDB-lite"/>
    </source>
</evidence>
<keyword evidence="1" id="KW-0175">Coiled coil</keyword>
<feature type="coiled-coil region" evidence="1">
    <location>
        <begin position="65"/>
        <end position="99"/>
    </location>
</feature>
<dbReference type="STRING" id="98765.A0A2R6NV49"/>
<proteinExistence type="predicted"/>
<protein>
    <submittedName>
        <fullName evidence="3">Uncharacterized protein</fullName>
    </submittedName>
</protein>
<dbReference type="AlphaFoldDB" id="A0A2R6NV49"/>
<evidence type="ECO:0000256" key="1">
    <source>
        <dbReference type="SAM" id="Coils"/>
    </source>
</evidence>
<feature type="region of interest" description="Disordered" evidence="2">
    <location>
        <begin position="1"/>
        <end position="62"/>
    </location>
</feature>
<comment type="caution">
    <text evidence="3">The sequence shown here is derived from an EMBL/GenBank/DDBJ whole genome shotgun (WGS) entry which is preliminary data.</text>
</comment>
<dbReference type="Proteomes" id="UP000186601">
    <property type="component" value="Unassembled WGS sequence"/>
</dbReference>
<sequence>MDDFNLSLHSPFSSRAASRAPSDSRQSDALHYPRSRRPSIAPLRTGGHGDYLHAPFTQSPLDPEIEDMREDLSACRSRMHQLEEENEKLRTQILMFTAVNEKILSHLETLSTSYSALASNQAGTVINGEGMHHARNNVDIAILGPAPDPDDVPNVQFWQKSKWTSKLKDFATDTSTSKSGRTAAGDSPKWWFIENEDGELLDVGRRFEIRNTARTIFNEMASDLGDKTPAKWEQQVSMKWRNQFVARMEKSFRELTYCEEHWKAQHVAILAYSMWTAKRRHRTASIKAENPVSLDEESENILPGVSSSTVAGKRRAIEDVNPTLQPATKKCRQVANPLAAFVFHDETPANAIIPDTQNVLPLENTSIATVMAPPRMPNVREDSELSPLLTAEFSAASTSTVIDEVSRMVDNPPLTNLGNNSGKAGATSTTITISTDSLAISGSGSGLHAQPETLLDNNGLTAILSENTAINSNAALADVAQNADPVNDGSDAIDHNCDVPDSSTACTESGPHPMHPMVPQSGGGQFQKKKTSKIFQPTAHNTPRGIAGCDWKEHHPDGTTDEFGAYFRSLAADELKKQGGKSA</sequence>
<dbReference type="EMBL" id="MLYV02000796">
    <property type="protein sequence ID" value="PSR77377.1"/>
    <property type="molecule type" value="Genomic_DNA"/>
</dbReference>